<dbReference type="AlphaFoldDB" id="A0A4Y2AEC7"/>
<evidence type="ECO:0000256" key="1">
    <source>
        <dbReference type="SAM" id="MobiDB-lite"/>
    </source>
</evidence>
<keyword evidence="3" id="KW-1185">Reference proteome</keyword>
<comment type="caution">
    <text evidence="2">The sequence shown here is derived from an EMBL/GenBank/DDBJ whole genome shotgun (WGS) entry which is preliminary data.</text>
</comment>
<feature type="compositionally biased region" description="Acidic residues" evidence="1">
    <location>
        <begin position="67"/>
        <end position="81"/>
    </location>
</feature>
<feature type="region of interest" description="Disordered" evidence="1">
    <location>
        <begin position="57"/>
        <end position="81"/>
    </location>
</feature>
<reference evidence="2 3" key="1">
    <citation type="journal article" date="2019" name="Sci. Rep.">
        <title>Orb-weaving spider Araneus ventricosus genome elucidates the spidroin gene catalogue.</title>
        <authorList>
            <person name="Kono N."/>
            <person name="Nakamura H."/>
            <person name="Ohtoshi R."/>
            <person name="Moran D.A.P."/>
            <person name="Shinohara A."/>
            <person name="Yoshida Y."/>
            <person name="Fujiwara M."/>
            <person name="Mori M."/>
            <person name="Tomita M."/>
            <person name="Arakawa K."/>
        </authorList>
    </citation>
    <scope>NUCLEOTIDE SEQUENCE [LARGE SCALE GENOMIC DNA]</scope>
</reference>
<name>A0A4Y2AEC7_ARAVE</name>
<sequence length="81" mass="9166">MVAYRGRLPAQLPVLPPAGMKPKLKKKKYENFMELLQFIPPIYHQFYIGLPHNTTTEETTPVVQEGGESEADNVYDTGTDD</sequence>
<dbReference type="EMBL" id="BGPR01000014">
    <property type="protein sequence ID" value="GBL77957.1"/>
    <property type="molecule type" value="Genomic_DNA"/>
</dbReference>
<accession>A0A4Y2AEC7</accession>
<protein>
    <submittedName>
        <fullName evidence="2">Uncharacterized protein</fullName>
    </submittedName>
</protein>
<proteinExistence type="predicted"/>
<organism evidence="2 3">
    <name type="scientific">Araneus ventricosus</name>
    <name type="common">Orbweaver spider</name>
    <name type="synonym">Epeira ventricosa</name>
    <dbReference type="NCBI Taxonomy" id="182803"/>
    <lineage>
        <taxon>Eukaryota</taxon>
        <taxon>Metazoa</taxon>
        <taxon>Ecdysozoa</taxon>
        <taxon>Arthropoda</taxon>
        <taxon>Chelicerata</taxon>
        <taxon>Arachnida</taxon>
        <taxon>Araneae</taxon>
        <taxon>Araneomorphae</taxon>
        <taxon>Entelegynae</taxon>
        <taxon>Araneoidea</taxon>
        <taxon>Araneidae</taxon>
        <taxon>Araneus</taxon>
    </lineage>
</organism>
<gene>
    <name evidence="2" type="ORF">AVEN_143282_1</name>
</gene>
<evidence type="ECO:0000313" key="3">
    <source>
        <dbReference type="Proteomes" id="UP000499080"/>
    </source>
</evidence>
<evidence type="ECO:0000313" key="2">
    <source>
        <dbReference type="EMBL" id="GBL77957.1"/>
    </source>
</evidence>
<dbReference type="Proteomes" id="UP000499080">
    <property type="component" value="Unassembled WGS sequence"/>
</dbReference>